<dbReference type="Proteomes" id="UP000769528">
    <property type="component" value="Unassembled WGS sequence"/>
</dbReference>
<feature type="compositionally biased region" description="Basic and acidic residues" evidence="5">
    <location>
        <begin position="135"/>
        <end position="146"/>
    </location>
</feature>
<dbReference type="InterPro" id="IPR001138">
    <property type="entry name" value="Zn2Cys6_DnaBD"/>
</dbReference>
<dbReference type="EMBL" id="JAEUBF010000397">
    <property type="protein sequence ID" value="KAH3678953.1"/>
    <property type="molecule type" value="Genomic_DNA"/>
</dbReference>
<evidence type="ECO:0000256" key="3">
    <source>
        <dbReference type="ARBA" id="ARBA00023163"/>
    </source>
</evidence>
<gene>
    <name evidence="7" type="ORF">WICMUC_001321</name>
</gene>
<comment type="caution">
    <text evidence="7">The sequence shown here is derived from an EMBL/GenBank/DDBJ whole genome shotgun (WGS) entry which is preliminary data.</text>
</comment>
<dbReference type="PANTHER" id="PTHR31069">
    <property type="entry name" value="OLEATE-ACTIVATED TRANSCRIPTION FACTOR 1-RELATED"/>
    <property type="match status" value="1"/>
</dbReference>
<dbReference type="SUPFAM" id="SSF57701">
    <property type="entry name" value="Zn2/Cys6 DNA-binding domain"/>
    <property type="match status" value="1"/>
</dbReference>
<evidence type="ECO:0000313" key="8">
    <source>
        <dbReference type="Proteomes" id="UP000769528"/>
    </source>
</evidence>
<dbReference type="InterPro" id="IPR036864">
    <property type="entry name" value="Zn2-C6_fun-type_DNA-bd_sf"/>
</dbReference>
<dbReference type="AlphaFoldDB" id="A0A9P8PV70"/>
<feature type="region of interest" description="Disordered" evidence="5">
    <location>
        <begin position="135"/>
        <end position="160"/>
    </location>
</feature>
<sequence length="583" mass="69208">MGRPTPKFNRSNRGCWTCRARKIKCDLKRPQCQKCINSNIVCEGYSIKLNWTVPITMTNYKDGAALNDTNEAKGIRRSHIDLFKWDTIYKYYNDLEKDLDQLDEIGLKILGETANVGKFGKFRFRLLSHNEDNHSIENNRDPDVAKKTKNNKNNDSCNNTNGDEMIERVRKILINDESPDKYEDNKDQDMRLFILENVEWVEFFFTWQKSIFYDHEIIDLLSKNEIITEFFINNVDNDIQYQQMHYMTILSMVLISLLVDSNVKSIPKIIDIYRKSQSYYKLNYTSIDSYPYHHLLLTLLIFINSKLSLYSPKLFTHQSPSRLYNFIKALNYFHNPQCFRFDNSLLDSSKYIQIYEDYINPTYNLLPIPITSKFPNGKLKNENVLNNGYDKVEIKMILPKRKFKETDDDFKPNFNINFINDDYESCLPQEQIEEFSKINIYSYIPEFEEGSLFGVSMNQITLLEELIQLITHFKIFQISKFQKIGYSRNFAKVCKDFQELLLKSNPNTEKDFIMNEFMIFTYFKIIENYPINYLLNHLKNLQNPPFKFMKLFITPYLQKSGIIQPNKQPEILIRNDDNYGFVL</sequence>
<reference evidence="7" key="1">
    <citation type="journal article" date="2021" name="Open Biol.">
        <title>Shared evolutionary footprints suggest mitochondrial oxidative damage underlies multiple complex I losses in fungi.</title>
        <authorList>
            <person name="Schikora-Tamarit M.A."/>
            <person name="Marcet-Houben M."/>
            <person name="Nosek J."/>
            <person name="Gabaldon T."/>
        </authorList>
    </citation>
    <scope>NUCLEOTIDE SEQUENCE</scope>
    <source>
        <strain evidence="7">CBS6341</strain>
    </source>
</reference>
<dbReference type="CDD" id="cd00067">
    <property type="entry name" value="GAL4"/>
    <property type="match status" value="1"/>
</dbReference>
<dbReference type="GO" id="GO:0008270">
    <property type="term" value="F:zinc ion binding"/>
    <property type="evidence" value="ECO:0007669"/>
    <property type="project" value="InterPro"/>
</dbReference>
<dbReference type="GO" id="GO:0000981">
    <property type="term" value="F:DNA-binding transcription factor activity, RNA polymerase II-specific"/>
    <property type="evidence" value="ECO:0007669"/>
    <property type="project" value="InterPro"/>
</dbReference>
<dbReference type="Gene3D" id="4.10.240.10">
    <property type="entry name" value="Zn(2)-C6 fungal-type DNA-binding domain"/>
    <property type="match status" value="1"/>
</dbReference>
<evidence type="ECO:0000256" key="1">
    <source>
        <dbReference type="ARBA" id="ARBA00023015"/>
    </source>
</evidence>
<evidence type="ECO:0000256" key="4">
    <source>
        <dbReference type="ARBA" id="ARBA00023242"/>
    </source>
</evidence>
<name>A0A9P8PV70_9ASCO</name>
<keyword evidence="4" id="KW-0539">Nucleus</keyword>
<proteinExistence type="predicted"/>
<keyword evidence="3" id="KW-0804">Transcription</keyword>
<organism evidence="7 8">
    <name type="scientific">Wickerhamomyces mucosus</name>
    <dbReference type="NCBI Taxonomy" id="1378264"/>
    <lineage>
        <taxon>Eukaryota</taxon>
        <taxon>Fungi</taxon>
        <taxon>Dikarya</taxon>
        <taxon>Ascomycota</taxon>
        <taxon>Saccharomycotina</taxon>
        <taxon>Saccharomycetes</taxon>
        <taxon>Phaffomycetales</taxon>
        <taxon>Wickerhamomycetaceae</taxon>
        <taxon>Wickerhamomyces</taxon>
    </lineage>
</organism>
<evidence type="ECO:0000256" key="2">
    <source>
        <dbReference type="ARBA" id="ARBA00023125"/>
    </source>
</evidence>
<dbReference type="PANTHER" id="PTHR31069:SF32">
    <property type="entry name" value="ARGININE METABOLISM REGULATION PROTEIN II"/>
    <property type="match status" value="1"/>
</dbReference>
<dbReference type="GO" id="GO:0003677">
    <property type="term" value="F:DNA binding"/>
    <property type="evidence" value="ECO:0007669"/>
    <property type="project" value="UniProtKB-KW"/>
</dbReference>
<evidence type="ECO:0000313" key="7">
    <source>
        <dbReference type="EMBL" id="KAH3678953.1"/>
    </source>
</evidence>
<dbReference type="PROSITE" id="PS50048">
    <property type="entry name" value="ZN2_CY6_FUNGAL_2"/>
    <property type="match status" value="1"/>
</dbReference>
<keyword evidence="8" id="KW-1185">Reference proteome</keyword>
<reference evidence="7" key="2">
    <citation type="submission" date="2021-01" db="EMBL/GenBank/DDBJ databases">
        <authorList>
            <person name="Schikora-Tamarit M.A."/>
        </authorList>
    </citation>
    <scope>NUCLEOTIDE SEQUENCE</scope>
    <source>
        <strain evidence="7">CBS6341</strain>
    </source>
</reference>
<keyword evidence="2" id="KW-0238">DNA-binding</keyword>
<dbReference type="PROSITE" id="PS00463">
    <property type="entry name" value="ZN2_CY6_FUNGAL_1"/>
    <property type="match status" value="1"/>
</dbReference>
<dbReference type="OrthoDB" id="5419315at2759"/>
<keyword evidence="1" id="KW-0805">Transcription regulation</keyword>
<dbReference type="Pfam" id="PF00172">
    <property type="entry name" value="Zn_clus"/>
    <property type="match status" value="1"/>
</dbReference>
<accession>A0A9P8PV70</accession>
<evidence type="ECO:0000259" key="6">
    <source>
        <dbReference type="PROSITE" id="PS50048"/>
    </source>
</evidence>
<evidence type="ECO:0000256" key="5">
    <source>
        <dbReference type="SAM" id="MobiDB-lite"/>
    </source>
</evidence>
<feature type="domain" description="Zn(2)-C6 fungal-type" evidence="6">
    <location>
        <begin position="14"/>
        <end position="42"/>
    </location>
</feature>
<protein>
    <recommendedName>
        <fullName evidence="6">Zn(2)-C6 fungal-type domain-containing protein</fullName>
    </recommendedName>
</protein>
<dbReference type="InterPro" id="IPR050675">
    <property type="entry name" value="OAF3"/>
</dbReference>
<dbReference type="SMART" id="SM00066">
    <property type="entry name" value="GAL4"/>
    <property type="match status" value="1"/>
</dbReference>
<feature type="compositionally biased region" description="Low complexity" evidence="5">
    <location>
        <begin position="151"/>
        <end position="160"/>
    </location>
</feature>